<gene>
    <name evidence="5" type="ORF">ACFPK8_01920</name>
</gene>
<evidence type="ECO:0000256" key="3">
    <source>
        <dbReference type="SAM" id="MobiDB-lite"/>
    </source>
</evidence>
<dbReference type="Pfam" id="PF13579">
    <property type="entry name" value="Glyco_trans_4_4"/>
    <property type="match status" value="1"/>
</dbReference>
<feature type="region of interest" description="Disordered" evidence="3">
    <location>
        <begin position="146"/>
        <end position="171"/>
    </location>
</feature>
<evidence type="ECO:0000313" key="5">
    <source>
        <dbReference type="EMBL" id="MFC5296258.1"/>
    </source>
</evidence>
<evidence type="ECO:0000313" key="6">
    <source>
        <dbReference type="Proteomes" id="UP001595937"/>
    </source>
</evidence>
<name>A0ABW0FAS6_9MICO</name>
<dbReference type="Gene3D" id="3.40.50.2000">
    <property type="entry name" value="Glycogen Phosphorylase B"/>
    <property type="match status" value="3"/>
</dbReference>
<dbReference type="GO" id="GO:0016757">
    <property type="term" value="F:glycosyltransferase activity"/>
    <property type="evidence" value="ECO:0007669"/>
    <property type="project" value="UniProtKB-KW"/>
</dbReference>
<organism evidence="5 6">
    <name type="scientific">Brachybacterium tyrofermentans</name>
    <dbReference type="NCBI Taxonomy" id="47848"/>
    <lineage>
        <taxon>Bacteria</taxon>
        <taxon>Bacillati</taxon>
        <taxon>Actinomycetota</taxon>
        <taxon>Actinomycetes</taxon>
        <taxon>Micrococcales</taxon>
        <taxon>Dermabacteraceae</taxon>
        <taxon>Brachybacterium</taxon>
    </lineage>
</organism>
<feature type="domain" description="Glycosyltransferase subfamily 4-like N-terminal" evidence="4">
    <location>
        <begin position="13"/>
        <end position="149"/>
    </location>
</feature>
<dbReference type="InterPro" id="IPR028098">
    <property type="entry name" value="Glyco_trans_4-like_N"/>
</dbReference>
<dbReference type="Pfam" id="PF13692">
    <property type="entry name" value="Glyco_trans_1_4"/>
    <property type="match status" value="1"/>
</dbReference>
<keyword evidence="2 5" id="KW-0808">Transferase</keyword>
<dbReference type="PANTHER" id="PTHR12526:SF510">
    <property type="entry name" value="D-INOSITOL 3-PHOSPHATE GLYCOSYLTRANSFERASE"/>
    <property type="match status" value="1"/>
</dbReference>
<keyword evidence="1 5" id="KW-0328">Glycosyltransferase</keyword>
<evidence type="ECO:0000256" key="1">
    <source>
        <dbReference type="ARBA" id="ARBA00022676"/>
    </source>
</evidence>
<dbReference type="GeneID" id="303296673"/>
<evidence type="ECO:0000256" key="2">
    <source>
        <dbReference type="ARBA" id="ARBA00022679"/>
    </source>
</evidence>
<accession>A0ABW0FAS6</accession>
<comment type="caution">
    <text evidence="5">The sequence shown here is derived from an EMBL/GenBank/DDBJ whole genome shotgun (WGS) entry which is preliminary data.</text>
</comment>
<dbReference type="PANTHER" id="PTHR12526">
    <property type="entry name" value="GLYCOSYLTRANSFERASE"/>
    <property type="match status" value="1"/>
</dbReference>
<dbReference type="EMBL" id="JBHSLN010000011">
    <property type="protein sequence ID" value="MFC5296258.1"/>
    <property type="molecule type" value="Genomic_DNA"/>
</dbReference>
<feature type="compositionally biased region" description="Low complexity" evidence="3">
    <location>
        <begin position="161"/>
        <end position="171"/>
    </location>
</feature>
<evidence type="ECO:0000259" key="4">
    <source>
        <dbReference type="Pfam" id="PF13579"/>
    </source>
</evidence>
<proteinExistence type="predicted"/>
<sequence>MSVILVRPRASGGLAAHVDQEKHELAAAGVDVREAPVQIQDRPHLLGDLRTVRALRQCVRAAPQPVAVHAHGLRAGALSALALPRRGPVLLAVTLHNRTVGSSLVRTVGRALLQVVVSRANTILAVSPDLAQDAERAGARDVRHAVVPAPERSGGSGDSGASGDVPPGGDRAVGTAAAADAVVVARADGASTTHHGADEGTGTDTVLEVLVVARLAPQKGLHDLLDAAALLRDGAPLRIRVAGDGPLHRELAARIIHEQLPVELLGRRDDVPALLDAADLMVSAALWEGQPVWLQEALRAGRAIIATDAGGTRWVTGEAAQLVPVGDAPALASAIEHHRSSGVRRAAEAASRHRAAQLPTASDMVRQVSQVLSLDRER</sequence>
<dbReference type="Proteomes" id="UP001595937">
    <property type="component" value="Unassembled WGS sequence"/>
</dbReference>
<protein>
    <submittedName>
        <fullName evidence="5">Glycosyltransferase</fullName>
        <ecNumber evidence="5">2.4.-.-</ecNumber>
    </submittedName>
</protein>
<dbReference type="EC" id="2.4.-.-" evidence="5"/>
<dbReference type="RefSeq" id="WP_343923124.1">
    <property type="nucleotide sequence ID" value="NZ_BAAAIR010000032.1"/>
</dbReference>
<keyword evidence="6" id="KW-1185">Reference proteome</keyword>
<reference evidence="6" key="1">
    <citation type="journal article" date="2019" name="Int. J. Syst. Evol. Microbiol.">
        <title>The Global Catalogue of Microorganisms (GCM) 10K type strain sequencing project: providing services to taxonomists for standard genome sequencing and annotation.</title>
        <authorList>
            <consortium name="The Broad Institute Genomics Platform"/>
            <consortium name="The Broad Institute Genome Sequencing Center for Infectious Disease"/>
            <person name="Wu L."/>
            <person name="Ma J."/>
        </authorList>
    </citation>
    <scope>NUCLEOTIDE SEQUENCE [LARGE SCALE GENOMIC DNA]</scope>
    <source>
        <strain evidence="6">CGMCC 1.16455</strain>
    </source>
</reference>
<dbReference type="SUPFAM" id="SSF53756">
    <property type="entry name" value="UDP-Glycosyltransferase/glycogen phosphorylase"/>
    <property type="match status" value="1"/>
</dbReference>